<dbReference type="OrthoDB" id="6197507at2"/>
<protein>
    <submittedName>
        <fullName evidence="1">Uncharacterized protein</fullName>
    </submittedName>
</protein>
<dbReference type="RefSeq" id="WP_095611869.1">
    <property type="nucleotide sequence ID" value="NZ_NMPM01000081.1"/>
</dbReference>
<comment type="caution">
    <text evidence="1">The sequence shown here is derived from an EMBL/GenBank/DDBJ whole genome shotgun (WGS) entry which is preliminary data.</text>
</comment>
<evidence type="ECO:0000313" key="4">
    <source>
        <dbReference type="Proteomes" id="UP000245887"/>
    </source>
</evidence>
<dbReference type="Proteomes" id="UP000245887">
    <property type="component" value="Unassembled WGS sequence"/>
</dbReference>
<keyword evidence="3" id="KW-1185">Reference proteome</keyword>
<evidence type="ECO:0000313" key="3">
    <source>
        <dbReference type="Proteomes" id="UP000218332"/>
    </source>
</evidence>
<reference evidence="1 3" key="1">
    <citation type="submission" date="2017-07" db="EMBL/GenBank/DDBJ databases">
        <title>Tamlnaduibacter salinus (Mi-7) genome sequencing.</title>
        <authorList>
            <person name="Verma A."/>
            <person name="Krishnamurthi S."/>
        </authorList>
    </citation>
    <scope>NUCLEOTIDE SEQUENCE [LARGE SCALE GENOMIC DNA]</scope>
    <source>
        <strain evidence="1 3">Mi-7</strain>
    </source>
</reference>
<sequence length="94" mass="10879">MDRPIFSSGTIFHLQQLGTQYRRRGGRRFHLGDERERLELLRLTSQSEDQVIQKYYRHFWQQLEPEQGDALVKENGIAAPAPLREDRSVGAGVA</sequence>
<dbReference type="EMBL" id="QEKQ01000004">
    <property type="protein sequence ID" value="PVY77000.1"/>
    <property type="molecule type" value="Genomic_DNA"/>
</dbReference>
<organism evidence="1 3">
    <name type="scientific">Tamilnaduibacter salinus</name>
    <dbReference type="NCBI Taxonomy" id="1484056"/>
    <lineage>
        <taxon>Bacteria</taxon>
        <taxon>Pseudomonadati</taxon>
        <taxon>Pseudomonadota</taxon>
        <taxon>Gammaproteobacteria</taxon>
        <taxon>Pseudomonadales</taxon>
        <taxon>Marinobacteraceae</taxon>
        <taxon>Tamilnaduibacter</taxon>
    </lineage>
</organism>
<dbReference type="AlphaFoldDB" id="A0A2A2I1A7"/>
<name>A0A2A2I1A7_9GAMM</name>
<evidence type="ECO:0000313" key="1">
    <source>
        <dbReference type="EMBL" id="PAV25064.1"/>
    </source>
</evidence>
<proteinExistence type="predicted"/>
<gene>
    <name evidence="2" type="ORF">C8D92_104233</name>
    <name evidence="1" type="ORF">CF392_12910</name>
</gene>
<evidence type="ECO:0000313" key="2">
    <source>
        <dbReference type="EMBL" id="PVY77000.1"/>
    </source>
</evidence>
<reference evidence="2 4" key="2">
    <citation type="submission" date="2018-04" db="EMBL/GenBank/DDBJ databases">
        <title>Genomic Encyclopedia of Type Strains, Phase IV (KMG-IV): sequencing the most valuable type-strain genomes for metagenomic binning, comparative biology and taxonomic classification.</title>
        <authorList>
            <person name="Goeker M."/>
        </authorList>
    </citation>
    <scope>NUCLEOTIDE SEQUENCE [LARGE SCALE GENOMIC DNA]</scope>
    <source>
        <strain evidence="2 4">DSM 28688</strain>
    </source>
</reference>
<dbReference type="EMBL" id="NMPM01000081">
    <property type="protein sequence ID" value="PAV25064.1"/>
    <property type="molecule type" value="Genomic_DNA"/>
</dbReference>
<dbReference type="Proteomes" id="UP000218332">
    <property type="component" value="Unassembled WGS sequence"/>
</dbReference>
<accession>A0A2A2I1A7</accession>